<comment type="caution">
    <text evidence="6">Lacks conserved residue(s) required for the propagation of feature annotation.</text>
</comment>
<dbReference type="HAMAP" id="MF_00361">
    <property type="entry name" value="NAD_kinase"/>
    <property type="match status" value="1"/>
</dbReference>
<evidence type="ECO:0000256" key="3">
    <source>
        <dbReference type="ARBA" id="ARBA00022857"/>
    </source>
</evidence>
<dbReference type="EMBL" id="DXDU01000071">
    <property type="protein sequence ID" value="HIY26403.1"/>
    <property type="molecule type" value="Genomic_DNA"/>
</dbReference>
<dbReference type="EC" id="2.7.1.23" evidence="6"/>
<dbReference type="Pfam" id="PF20143">
    <property type="entry name" value="NAD_kinase_C"/>
    <property type="match status" value="1"/>
</dbReference>
<dbReference type="Pfam" id="PF01513">
    <property type="entry name" value="NAD_kinase"/>
    <property type="match status" value="1"/>
</dbReference>
<keyword evidence="6" id="KW-0067">ATP-binding</keyword>
<dbReference type="InterPro" id="IPR017438">
    <property type="entry name" value="ATP-NAD_kinase_N"/>
</dbReference>
<feature type="binding site" evidence="6">
    <location>
        <begin position="65"/>
        <end position="66"/>
    </location>
    <ligand>
        <name>NAD(+)</name>
        <dbReference type="ChEBI" id="CHEBI:57540"/>
    </ligand>
</feature>
<gene>
    <name evidence="6" type="primary">nadK</name>
    <name evidence="7" type="ORF">H9838_04415</name>
</gene>
<keyword evidence="2 6" id="KW-0418">Kinase</keyword>
<dbReference type="GO" id="GO:0005524">
    <property type="term" value="F:ATP binding"/>
    <property type="evidence" value="ECO:0007669"/>
    <property type="project" value="UniProtKB-KW"/>
</dbReference>
<dbReference type="GO" id="GO:0006741">
    <property type="term" value="P:NADP+ biosynthetic process"/>
    <property type="evidence" value="ECO:0007669"/>
    <property type="project" value="UniProtKB-UniRule"/>
</dbReference>
<feature type="binding site" evidence="6">
    <location>
        <begin position="177"/>
        <end position="182"/>
    </location>
    <ligand>
        <name>NAD(+)</name>
        <dbReference type="ChEBI" id="CHEBI:57540"/>
    </ligand>
</feature>
<evidence type="ECO:0000256" key="5">
    <source>
        <dbReference type="ARBA" id="ARBA00047925"/>
    </source>
</evidence>
<feature type="binding site" evidence="6">
    <location>
        <begin position="137"/>
        <end position="138"/>
    </location>
    <ligand>
        <name>NAD(+)</name>
        <dbReference type="ChEBI" id="CHEBI:57540"/>
    </ligand>
</feature>
<evidence type="ECO:0000256" key="6">
    <source>
        <dbReference type="HAMAP-Rule" id="MF_00361"/>
    </source>
</evidence>
<feature type="binding site" evidence="6">
    <location>
        <position position="147"/>
    </location>
    <ligand>
        <name>NAD(+)</name>
        <dbReference type="ChEBI" id="CHEBI:57540"/>
    </ligand>
</feature>
<dbReference type="GO" id="GO:0046872">
    <property type="term" value="F:metal ion binding"/>
    <property type="evidence" value="ECO:0007669"/>
    <property type="project" value="UniProtKB-UniRule"/>
</dbReference>
<dbReference type="SUPFAM" id="SSF111331">
    <property type="entry name" value="NAD kinase/diacylglycerol kinase-like"/>
    <property type="match status" value="1"/>
</dbReference>
<keyword evidence="6" id="KW-0547">Nucleotide-binding</keyword>
<accession>A0A9D1YFR4</accession>
<organism evidence="7 8">
    <name type="scientific">Candidatus Acutalibacter pullistercoris</name>
    <dbReference type="NCBI Taxonomy" id="2838418"/>
    <lineage>
        <taxon>Bacteria</taxon>
        <taxon>Bacillati</taxon>
        <taxon>Bacillota</taxon>
        <taxon>Clostridia</taxon>
        <taxon>Eubacteriales</taxon>
        <taxon>Acutalibacteraceae</taxon>
        <taxon>Acutalibacter</taxon>
    </lineage>
</organism>
<name>A0A9D1YFR4_9FIRM</name>
<evidence type="ECO:0000256" key="1">
    <source>
        <dbReference type="ARBA" id="ARBA00022679"/>
    </source>
</evidence>
<evidence type="ECO:0000313" key="7">
    <source>
        <dbReference type="EMBL" id="HIY26403.1"/>
    </source>
</evidence>
<dbReference type="PANTHER" id="PTHR20275:SF0">
    <property type="entry name" value="NAD KINASE"/>
    <property type="match status" value="1"/>
</dbReference>
<dbReference type="GO" id="GO:0019674">
    <property type="term" value="P:NAD+ metabolic process"/>
    <property type="evidence" value="ECO:0007669"/>
    <property type="project" value="InterPro"/>
</dbReference>
<feature type="binding site" evidence="6">
    <location>
        <position position="164"/>
    </location>
    <ligand>
        <name>NAD(+)</name>
        <dbReference type="ChEBI" id="CHEBI:57540"/>
    </ligand>
</feature>
<dbReference type="Proteomes" id="UP000823915">
    <property type="component" value="Unassembled WGS sequence"/>
</dbReference>
<dbReference type="GO" id="GO:0051287">
    <property type="term" value="F:NAD binding"/>
    <property type="evidence" value="ECO:0007669"/>
    <property type="project" value="UniProtKB-ARBA"/>
</dbReference>
<comment type="catalytic activity">
    <reaction evidence="5 6">
        <text>NAD(+) + ATP = ADP + NADP(+) + H(+)</text>
        <dbReference type="Rhea" id="RHEA:18629"/>
        <dbReference type="ChEBI" id="CHEBI:15378"/>
        <dbReference type="ChEBI" id="CHEBI:30616"/>
        <dbReference type="ChEBI" id="CHEBI:57540"/>
        <dbReference type="ChEBI" id="CHEBI:58349"/>
        <dbReference type="ChEBI" id="CHEBI:456216"/>
        <dbReference type="EC" id="2.7.1.23"/>
    </reaction>
</comment>
<dbReference type="PANTHER" id="PTHR20275">
    <property type="entry name" value="NAD KINASE"/>
    <property type="match status" value="1"/>
</dbReference>
<dbReference type="Gene3D" id="3.40.50.10330">
    <property type="entry name" value="Probable inorganic polyphosphate/atp-NAD kinase, domain 1"/>
    <property type="match status" value="1"/>
</dbReference>
<comment type="function">
    <text evidence="6">Involved in the regulation of the intracellular balance of NAD and NADP, and is a key enzyme in the biosynthesis of NADP. Catalyzes specifically the phosphorylation on 2'-hydroxyl of the adenosine moiety of NAD to yield NADP.</text>
</comment>
<feature type="binding site" evidence="6">
    <location>
        <position position="166"/>
    </location>
    <ligand>
        <name>NAD(+)</name>
        <dbReference type="ChEBI" id="CHEBI:57540"/>
    </ligand>
</feature>
<dbReference type="InterPro" id="IPR002504">
    <property type="entry name" value="NADK"/>
</dbReference>
<keyword evidence="6" id="KW-0963">Cytoplasm</keyword>
<dbReference type="InterPro" id="IPR016064">
    <property type="entry name" value="NAD/diacylglycerol_kinase_sf"/>
</dbReference>
<comment type="similarity">
    <text evidence="6">Belongs to the NAD kinase family.</text>
</comment>
<proteinExistence type="inferred from homology"/>
<feature type="active site" description="Proton acceptor" evidence="6">
    <location>
        <position position="65"/>
    </location>
</feature>
<dbReference type="InterPro" id="IPR017437">
    <property type="entry name" value="ATP-NAD_kinase_PpnK-typ_C"/>
</dbReference>
<dbReference type="Gene3D" id="2.60.200.30">
    <property type="entry name" value="Probable inorganic polyphosphate/atp-NAD kinase, domain 2"/>
    <property type="match status" value="1"/>
</dbReference>
<keyword evidence="1 6" id="KW-0808">Transferase</keyword>
<protein>
    <recommendedName>
        <fullName evidence="6">NAD kinase</fullName>
        <ecNumber evidence="6">2.7.1.23</ecNumber>
    </recommendedName>
    <alternativeName>
        <fullName evidence="6">ATP-dependent NAD kinase</fullName>
    </alternativeName>
</protein>
<sequence length="281" mass="30716">MKVAVVPNLTKKEAKACTDEVLAILEQSGCSTILKTDLFDQNGVYRESRDERLGSCDLILAVGGDGTIIHTAKSAALYDKPILGVNAGKLGFTAGLERDELHLLAGLVKGEFTEERRLMLEITVTSSLGERKYFALNDAVVTGELAKIIDYRMALGSNHGYNYRADGFIVATPTGSTAYSLSAGGPVVEPAMDCLIYTPICPHSLFSRSVIFGGSTHLTVDIPRNLGRLFLTVDGEDPVELRSGYRLSFYRSQRAARFVKLTGSDFYDRLNQKIIEVQGYM</sequence>
<reference evidence="7" key="2">
    <citation type="submission" date="2021-04" db="EMBL/GenBank/DDBJ databases">
        <authorList>
            <person name="Gilroy R."/>
        </authorList>
    </citation>
    <scope>NUCLEOTIDE SEQUENCE</scope>
    <source>
        <strain evidence="7">1282</strain>
    </source>
</reference>
<dbReference type="GO" id="GO:0005737">
    <property type="term" value="C:cytoplasm"/>
    <property type="evidence" value="ECO:0007669"/>
    <property type="project" value="UniProtKB-SubCell"/>
</dbReference>
<evidence type="ECO:0000256" key="2">
    <source>
        <dbReference type="ARBA" id="ARBA00022777"/>
    </source>
</evidence>
<evidence type="ECO:0000256" key="4">
    <source>
        <dbReference type="ARBA" id="ARBA00023027"/>
    </source>
</evidence>
<keyword evidence="4 6" id="KW-0520">NAD</keyword>
<comment type="subcellular location">
    <subcellularLocation>
        <location evidence="6">Cytoplasm</location>
    </subcellularLocation>
</comment>
<reference evidence="7" key="1">
    <citation type="journal article" date="2021" name="PeerJ">
        <title>Extensive microbial diversity within the chicken gut microbiome revealed by metagenomics and culture.</title>
        <authorList>
            <person name="Gilroy R."/>
            <person name="Ravi A."/>
            <person name="Getino M."/>
            <person name="Pursley I."/>
            <person name="Horton D.L."/>
            <person name="Alikhan N.F."/>
            <person name="Baker D."/>
            <person name="Gharbi K."/>
            <person name="Hall N."/>
            <person name="Watson M."/>
            <person name="Adriaenssens E.M."/>
            <person name="Foster-Nyarko E."/>
            <person name="Jarju S."/>
            <person name="Secka A."/>
            <person name="Antonio M."/>
            <person name="Oren A."/>
            <person name="Chaudhuri R.R."/>
            <person name="La Ragione R."/>
            <person name="Hildebrand F."/>
            <person name="Pallen M.J."/>
        </authorList>
    </citation>
    <scope>NUCLEOTIDE SEQUENCE</scope>
    <source>
        <strain evidence="7">1282</strain>
    </source>
</reference>
<comment type="caution">
    <text evidence="7">The sequence shown here is derived from an EMBL/GenBank/DDBJ whole genome shotgun (WGS) entry which is preliminary data.</text>
</comment>
<dbReference type="GO" id="GO:0003951">
    <property type="term" value="F:NAD+ kinase activity"/>
    <property type="evidence" value="ECO:0007669"/>
    <property type="project" value="UniProtKB-UniRule"/>
</dbReference>
<keyword evidence="3 6" id="KW-0521">NADP</keyword>
<dbReference type="AlphaFoldDB" id="A0A9D1YFR4"/>
<comment type="cofactor">
    <cofactor evidence="6">
        <name>a divalent metal cation</name>
        <dbReference type="ChEBI" id="CHEBI:60240"/>
    </cofactor>
</comment>
<feature type="binding site" evidence="6">
    <location>
        <position position="70"/>
    </location>
    <ligand>
        <name>NAD(+)</name>
        <dbReference type="ChEBI" id="CHEBI:57540"/>
    </ligand>
</feature>
<evidence type="ECO:0000313" key="8">
    <source>
        <dbReference type="Proteomes" id="UP000823915"/>
    </source>
</evidence>